<evidence type="ECO:0000256" key="2">
    <source>
        <dbReference type="ARBA" id="ARBA00022630"/>
    </source>
</evidence>
<keyword evidence="2" id="KW-0285">Flavoprotein</keyword>
<dbReference type="GO" id="GO:0016709">
    <property type="term" value="F:oxidoreductase activity, acting on paired donors, with incorporation or reduction of molecular oxygen, NAD(P)H as one donor, and incorporation of one atom of oxygen"/>
    <property type="evidence" value="ECO:0007669"/>
    <property type="project" value="UniProtKB-ARBA"/>
</dbReference>
<comment type="caution">
    <text evidence="5">The sequence shown here is derived from an EMBL/GenBank/DDBJ whole genome shotgun (WGS) entry which is preliminary data.</text>
</comment>
<dbReference type="InterPro" id="IPR036188">
    <property type="entry name" value="FAD/NAD-bd_sf"/>
</dbReference>
<keyword evidence="5" id="KW-0503">Monooxygenase</keyword>
<comment type="cofactor">
    <cofactor evidence="1">
        <name>FAD</name>
        <dbReference type="ChEBI" id="CHEBI:57692"/>
    </cofactor>
</comment>
<dbReference type="RefSeq" id="WP_138638235.1">
    <property type="nucleotide sequence ID" value="NZ_JBICUA010000004.1"/>
</dbReference>
<accession>A0A5S4HBD3</accession>
<sequence>MTGLPKTTDVLIAGAGPTGLSLAATLCAAGIECCVIDGVEEGGNYSRAVGTLPRSLEMLQRIQVGERLAEAGNHAERIRIFSGERDRNIATLRLDRLDTAFPYAVLLPQHTTEEIILARLRELGGGVHRPLKLSGMEQADDEVVAVVADAGGEEHTVRAKYLVGADGTRSDVRRMAGIPFPGETFHQRFVLADMELGGGSPADEIHLFFARPGAVIMGRMPGRLHRVCLSVDRLPDEMTAGAAEALLRQRAPAQRAVRVLRVAHDSHTRIHHRVAERFRAGRVFLAGDAAHVNSPIIGQGMNLGIQDGITLGEVLVKAMNRAEDALDSYERVRRPIAEDAVGATRRLNALATERAPWKGALRDMVLPLTAIPPVNRKMIYRLSRLVDR</sequence>
<dbReference type="InterPro" id="IPR050641">
    <property type="entry name" value="RIFMO-like"/>
</dbReference>
<reference evidence="5 6" key="1">
    <citation type="submission" date="2019-05" db="EMBL/GenBank/DDBJ databases">
        <title>Draft genome sequence of Actinomadura geliboluensis A8036.</title>
        <authorList>
            <person name="Saricaoglu S."/>
            <person name="Isik K."/>
        </authorList>
    </citation>
    <scope>NUCLEOTIDE SEQUENCE [LARGE SCALE GENOMIC DNA]</scope>
    <source>
        <strain evidence="5 6">A8036</strain>
    </source>
</reference>
<dbReference type="Pfam" id="PF01494">
    <property type="entry name" value="FAD_binding_3"/>
    <property type="match status" value="1"/>
</dbReference>
<dbReference type="PANTHER" id="PTHR43004">
    <property type="entry name" value="TRK SYSTEM POTASSIUM UPTAKE PROTEIN"/>
    <property type="match status" value="1"/>
</dbReference>
<dbReference type="EMBL" id="VCKZ01000156">
    <property type="protein sequence ID" value="TMR36180.1"/>
    <property type="molecule type" value="Genomic_DNA"/>
</dbReference>
<evidence type="ECO:0000313" key="6">
    <source>
        <dbReference type="Proteomes" id="UP000305238"/>
    </source>
</evidence>
<keyword evidence="6" id="KW-1185">Reference proteome</keyword>
<protein>
    <submittedName>
        <fullName evidence="5">Pentachlorophenol monooxygenase</fullName>
    </submittedName>
</protein>
<dbReference type="OrthoDB" id="8670884at2"/>
<organism evidence="5 6">
    <name type="scientific">Actinomadura geliboluensis</name>
    <dbReference type="NCBI Taxonomy" id="882440"/>
    <lineage>
        <taxon>Bacteria</taxon>
        <taxon>Bacillati</taxon>
        <taxon>Actinomycetota</taxon>
        <taxon>Actinomycetes</taxon>
        <taxon>Streptosporangiales</taxon>
        <taxon>Thermomonosporaceae</taxon>
        <taxon>Actinomadura</taxon>
    </lineage>
</organism>
<name>A0A5S4HBD3_9ACTN</name>
<dbReference type="GO" id="GO:0071949">
    <property type="term" value="F:FAD binding"/>
    <property type="evidence" value="ECO:0007669"/>
    <property type="project" value="InterPro"/>
</dbReference>
<keyword evidence="5" id="KW-0560">Oxidoreductase</keyword>
<evidence type="ECO:0000256" key="3">
    <source>
        <dbReference type="ARBA" id="ARBA00022827"/>
    </source>
</evidence>
<proteinExistence type="predicted"/>
<dbReference type="InterPro" id="IPR002938">
    <property type="entry name" value="FAD-bd"/>
</dbReference>
<evidence type="ECO:0000313" key="5">
    <source>
        <dbReference type="EMBL" id="TMR36180.1"/>
    </source>
</evidence>
<dbReference type="PANTHER" id="PTHR43004:SF19">
    <property type="entry name" value="BINDING MONOOXYGENASE, PUTATIVE (JCVI)-RELATED"/>
    <property type="match status" value="1"/>
</dbReference>
<dbReference type="PRINTS" id="PR00420">
    <property type="entry name" value="RNGMNOXGNASE"/>
</dbReference>
<gene>
    <name evidence="5" type="ORF">ETD96_21310</name>
</gene>
<dbReference type="Gene3D" id="3.50.50.60">
    <property type="entry name" value="FAD/NAD(P)-binding domain"/>
    <property type="match status" value="1"/>
</dbReference>
<keyword evidence="3" id="KW-0274">FAD</keyword>
<dbReference type="Gene3D" id="3.30.70.2450">
    <property type="match status" value="1"/>
</dbReference>
<dbReference type="SUPFAM" id="SSF51905">
    <property type="entry name" value="FAD/NAD(P)-binding domain"/>
    <property type="match status" value="1"/>
</dbReference>
<feature type="domain" description="FAD-binding" evidence="4">
    <location>
        <begin position="8"/>
        <end position="341"/>
    </location>
</feature>
<dbReference type="Proteomes" id="UP000305238">
    <property type="component" value="Unassembled WGS sequence"/>
</dbReference>
<evidence type="ECO:0000256" key="1">
    <source>
        <dbReference type="ARBA" id="ARBA00001974"/>
    </source>
</evidence>
<evidence type="ECO:0000259" key="4">
    <source>
        <dbReference type="Pfam" id="PF01494"/>
    </source>
</evidence>
<dbReference type="AlphaFoldDB" id="A0A5S4HBD3"/>